<name>A0A816CCY9_9BILA</name>
<dbReference type="Proteomes" id="UP000681720">
    <property type="component" value="Unassembled WGS sequence"/>
</dbReference>
<proteinExistence type="predicted"/>
<accession>A0A816CCY9</accession>
<dbReference type="Proteomes" id="UP000676336">
    <property type="component" value="Unassembled WGS sequence"/>
</dbReference>
<gene>
    <name evidence="3" type="ORF">GIL414_LOCUS76748</name>
    <name evidence="1" type="ORF">KQP761_LOCUS24512</name>
    <name evidence="2" type="ORF">SMN809_LOCUS56635</name>
</gene>
<protein>
    <submittedName>
        <fullName evidence="1">Uncharacterized protein</fullName>
    </submittedName>
</protein>
<evidence type="ECO:0000313" key="3">
    <source>
        <dbReference type="EMBL" id="CAF5201516.1"/>
    </source>
</evidence>
<dbReference type="Proteomes" id="UP000663834">
    <property type="component" value="Unassembled WGS sequence"/>
</dbReference>
<sequence>MNRGGRGGALSYLDPE</sequence>
<dbReference type="AlphaFoldDB" id="A0A816CCY9"/>
<evidence type="ECO:0000313" key="4">
    <source>
        <dbReference type="Proteomes" id="UP000663834"/>
    </source>
</evidence>
<comment type="caution">
    <text evidence="1">The sequence shown here is derived from an EMBL/GenBank/DDBJ whole genome shotgun (WGS) entry which is preliminary data.</text>
</comment>
<dbReference type="EMBL" id="CAJOBI010203331">
    <property type="protein sequence ID" value="CAF4998056.1"/>
    <property type="molecule type" value="Genomic_DNA"/>
</dbReference>
<dbReference type="EMBL" id="CAJNOW010013316">
    <property type="protein sequence ID" value="CAF1619783.1"/>
    <property type="molecule type" value="Genomic_DNA"/>
</dbReference>
<dbReference type="EMBL" id="CAJOBJ010346060">
    <property type="protein sequence ID" value="CAF5201516.1"/>
    <property type="molecule type" value="Genomic_DNA"/>
</dbReference>
<evidence type="ECO:0000313" key="2">
    <source>
        <dbReference type="EMBL" id="CAF4998056.1"/>
    </source>
</evidence>
<reference evidence="1" key="1">
    <citation type="submission" date="2021-02" db="EMBL/GenBank/DDBJ databases">
        <authorList>
            <person name="Nowell W R."/>
        </authorList>
    </citation>
    <scope>NUCLEOTIDE SEQUENCE</scope>
</reference>
<evidence type="ECO:0000313" key="1">
    <source>
        <dbReference type="EMBL" id="CAF1619783.1"/>
    </source>
</evidence>
<feature type="non-terminal residue" evidence="1">
    <location>
        <position position="16"/>
    </location>
</feature>
<organism evidence="1 4">
    <name type="scientific">Rotaria magnacalcarata</name>
    <dbReference type="NCBI Taxonomy" id="392030"/>
    <lineage>
        <taxon>Eukaryota</taxon>
        <taxon>Metazoa</taxon>
        <taxon>Spiralia</taxon>
        <taxon>Gnathifera</taxon>
        <taxon>Rotifera</taxon>
        <taxon>Eurotatoria</taxon>
        <taxon>Bdelloidea</taxon>
        <taxon>Philodinida</taxon>
        <taxon>Philodinidae</taxon>
        <taxon>Rotaria</taxon>
    </lineage>
</organism>